<evidence type="ECO:0000256" key="2">
    <source>
        <dbReference type="ARBA" id="ARBA00022679"/>
    </source>
</evidence>
<dbReference type="InterPro" id="IPR001077">
    <property type="entry name" value="COMT_C"/>
</dbReference>
<evidence type="ECO:0000256" key="3">
    <source>
        <dbReference type="ARBA" id="ARBA00022691"/>
    </source>
</evidence>
<keyword evidence="2" id="KW-0808">Transferase</keyword>
<comment type="caution">
    <text evidence="5">The sequence shown here is derived from an EMBL/GenBank/DDBJ whole genome shotgun (WGS) entry which is preliminary data.</text>
</comment>
<keyword evidence="3" id="KW-0949">S-adenosyl-L-methionine</keyword>
<keyword evidence="6" id="KW-1185">Reference proteome</keyword>
<name>A0ABR0SIV0_9HYPO</name>
<feature type="domain" description="O-methyltransferase C-terminal" evidence="4">
    <location>
        <begin position="73"/>
        <end position="186"/>
    </location>
</feature>
<dbReference type="Proteomes" id="UP001338125">
    <property type="component" value="Unassembled WGS sequence"/>
</dbReference>
<organism evidence="5 6">
    <name type="scientific">Cladobotryum mycophilum</name>
    <dbReference type="NCBI Taxonomy" id="491253"/>
    <lineage>
        <taxon>Eukaryota</taxon>
        <taxon>Fungi</taxon>
        <taxon>Dikarya</taxon>
        <taxon>Ascomycota</taxon>
        <taxon>Pezizomycotina</taxon>
        <taxon>Sordariomycetes</taxon>
        <taxon>Hypocreomycetidae</taxon>
        <taxon>Hypocreales</taxon>
        <taxon>Hypocreaceae</taxon>
        <taxon>Cladobotryum</taxon>
    </lineage>
</organism>
<dbReference type="InterPro" id="IPR016461">
    <property type="entry name" value="COMT-like"/>
</dbReference>
<dbReference type="Gene3D" id="3.40.50.150">
    <property type="entry name" value="Vaccinia Virus protein VP39"/>
    <property type="match status" value="1"/>
</dbReference>
<dbReference type="PANTHER" id="PTHR43712">
    <property type="entry name" value="PUTATIVE (AFU_ORTHOLOGUE AFUA_4G14580)-RELATED"/>
    <property type="match status" value="1"/>
</dbReference>
<dbReference type="PANTHER" id="PTHR43712:SF2">
    <property type="entry name" value="O-METHYLTRANSFERASE CICE"/>
    <property type="match status" value="1"/>
</dbReference>
<dbReference type="SUPFAM" id="SSF53335">
    <property type="entry name" value="S-adenosyl-L-methionine-dependent methyltransferases"/>
    <property type="match status" value="1"/>
</dbReference>
<dbReference type="EMBL" id="JAVFKD010000012">
    <property type="protein sequence ID" value="KAK5992084.1"/>
    <property type="molecule type" value="Genomic_DNA"/>
</dbReference>
<sequence>MTALRQLDLNNKMVLEEDGFREHPEDLGYFNDYMAFRHEPQLSWLTVYPTQEEDKDWDPERPLYINIDIPGRVILQDLSHSIAKALLTPSVENMVHDFFKPQPIKGAKFYFSRGVLHNHPGHKVRHLLKNTKSALGPDSIIPLGEMVLPEKGVNAYTASMELTMMAAFAAMERSEAQWHKILEDVGLKLVKTYTYNTVSYESVMDMRLP</sequence>
<proteinExistence type="predicted"/>
<reference evidence="5 6" key="1">
    <citation type="submission" date="2024-01" db="EMBL/GenBank/DDBJ databases">
        <title>Complete genome of Cladobotryum mycophilum ATHUM6906.</title>
        <authorList>
            <person name="Christinaki A.C."/>
            <person name="Myridakis A.I."/>
            <person name="Kouvelis V.N."/>
        </authorList>
    </citation>
    <scope>NUCLEOTIDE SEQUENCE [LARGE SCALE GENOMIC DNA]</scope>
    <source>
        <strain evidence="5 6">ATHUM6906</strain>
    </source>
</reference>
<keyword evidence="1" id="KW-0489">Methyltransferase</keyword>
<evidence type="ECO:0000256" key="1">
    <source>
        <dbReference type="ARBA" id="ARBA00022603"/>
    </source>
</evidence>
<evidence type="ECO:0000313" key="6">
    <source>
        <dbReference type="Proteomes" id="UP001338125"/>
    </source>
</evidence>
<accession>A0ABR0SIV0</accession>
<dbReference type="Pfam" id="PF00891">
    <property type="entry name" value="Methyltransf_2"/>
    <property type="match status" value="1"/>
</dbReference>
<protein>
    <submittedName>
        <fullName evidence="5">Demethylsterigmatocystin 6-O-methyltransferase</fullName>
    </submittedName>
</protein>
<gene>
    <name evidence="5" type="ORF">PT974_05482</name>
</gene>
<evidence type="ECO:0000259" key="4">
    <source>
        <dbReference type="Pfam" id="PF00891"/>
    </source>
</evidence>
<dbReference type="InterPro" id="IPR029063">
    <property type="entry name" value="SAM-dependent_MTases_sf"/>
</dbReference>
<evidence type="ECO:0000313" key="5">
    <source>
        <dbReference type="EMBL" id="KAK5992084.1"/>
    </source>
</evidence>
<dbReference type="PROSITE" id="PS51683">
    <property type="entry name" value="SAM_OMT_II"/>
    <property type="match status" value="1"/>
</dbReference>